<comment type="caution">
    <text evidence="2">The sequence shown here is derived from an EMBL/GenBank/DDBJ whole genome shotgun (WGS) entry which is preliminary data.</text>
</comment>
<evidence type="ECO:0000313" key="3">
    <source>
        <dbReference type="Proteomes" id="UP000252530"/>
    </source>
</evidence>
<keyword evidence="1" id="KW-1133">Transmembrane helix</keyword>
<name>A0A366KBB6_9BIFI</name>
<feature type="transmembrane region" description="Helical" evidence="1">
    <location>
        <begin position="28"/>
        <end position="50"/>
    </location>
</feature>
<dbReference type="Proteomes" id="UP000252530">
    <property type="component" value="Unassembled WGS sequence"/>
</dbReference>
<reference evidence="2 3" key="1">
    <citation type="submission" date="2017-10" db="EMBL/GenBank/DDBJ databases">
        <title>Bifidobacterium xylocopum sp. nov. and Bifidobacterium aemilianum sp. nov., from the carpenter bee (Xylocopa violacea) digestive tract.</title>
        <authorList>
            <person name="Alberoni D."/>
            <person name="Baffoni L."/>
            <person name="Di Gioia D."/>
            <person name="Gaggia F."/>
            <person name="Biavati B."/>
        </authorList>
    </citation>
    <scope>NUCLEOTIDE SEQUENCE [LARGE SCALE GENOMIC DNA]</scope>
    <source>
        <strain evidence="2 3">XV10</strain>
    </source>
</reference>
<evidence type="ECO:0000313" key="2">
    <source>
        <dbReference type="EMBL" id="RBP98413.1"/>
    </source>
</evidence>
<evidence type="ECO:0000256" key="1">
    <source>
        <dbReference type="SAM" id="Phobius"/>
    </source>
</evidence>
<keyword evidence="3" id="KW-1185">Reference proteome</keyword>
<gene>
    <name evidence="2" type="ORF">CRD60_00660</name>
</gene>
<dbReference type="OrthoDB" id="3240329at2"/>
<dbReference type="AlphaFoldDB" id="A0A366KBB6"/>
<dbReference type="EMBL" id="PDCG01000001">
    <property type="protein sequence ID" value="RBP98413.1"/>
    <property type="molecule type" value="Genomic_DNA"/>
</dbReference>
<keyword evidence="1" id="KW-0472">Membrane</keyword>
<sequence>MDRLTYTNLLAATASQQEPAQEISTGPLLLAATLILLLVAIILIFLLLVLSKPSHKTKEKTRTGLHSQGSRRDVWLKKINQVVEDFEAGSLTRDQAFTQLAQAARDFASTASGTDVSTQTLTELNQGPRGSNRQGQDLLRQTIAALYPPEFADEQFNAAARETSVAQAAEWVSSLVERWR</sequence>
<proteinExistence type="predicted"/>
<protein>
    <submittedName>
        <fullName evidence="2">Uncharacterized protein</fullName>
    </submittedName>
</protein>
<organism evidence="2 3">
    <name type="scientific">Bifidobacterium aemilianum</name>
    <dbReference type="NCBI Taxonomy" id="2493120"/>
    <lineage>
        <taxon>Bacteria</taxon>
        <taxon>Bacillati</taxon>
        <taxon>Actinomycetota</taxon>
        <taxon>Actinomycetes</taxon>
        <taxon>Bifidobacteriales</taxon>
        <taxon>Bifidobacteriaceae</taxon>
        <taxon>Bifidobacterium</taxon>
    </lineage>
</organism>
<dbReference type="RefSeq" id="WP_113859391.1">
    <property type="nucleotide sequence ID" value="NZ_PDCG01000001.1"/>
</dbReference>
<accession>A0A366KBB6</accession>
<keyword evidence="1" id="KW-0812">Transmembrane</keyword>